<evidence type="ECO:0000313" key="2">
    <source>
        <dbReference type="Proteomes" id="UP000016930"/>
    </source>
</evidence>
<evidence type="ECO:0000313" key="1">
    <source>
        <dbReference type="EMBL" id="EMD32031.1"/>
    </source>
</evidence>
<accession>M2QZN2</accession>
<reference evidence="1 2" key="1">
    <citation type="journal article" date="2012" name="Proc. Natl. Acad. Sci. U.S.A.">
        <title>Comparative genomics of Ceriporiopsis subvermispora and Phanerochaete chrysosporium provide insight into selective ligninolysis.</title>
        <authorList>
            <person name="Fernandez-Fueyo E."/>
            <person name="Ruiz-Duenas F.J."/>
            <person name="Ferreira P."/>
            <person name="Floudas D."/>
            <person name="Hibbett D.S."/>
            <person name="Canessa P."/>
            <person name="Larrondo L.F."/>
            <person name="James T.Y."/>
            <person name="Seelenfreund D."/>
            <person name="Lobos S."/>
            <person name="Polanco R."/>
            <person name="Tello M."/>
            <person name="Honda Y."/>
            <person name="Watanabe T."/>
            <person name="Watanabe T."/>
            <person name="Ryu J.S."/>
            <person name="Kubicek C.P."/>
            <person name="Schmoll M."/>
            <person name="Gaskell J."/>
            <person name="Hammel K.E."/>
            <person name="St John F.J."/>
            <person name="Vanden Wymelenberg A."/>
            <person name="Sabat G."/>
            <person name="Splinter BonDurant S."/>
            <person name="Syed K."/>
            <person name="Yadav J.S."/>
            <person name="Doddapaneni H."/>
            <person name="Subramanian V."/>
            <person name="Lavin J.L."/>
            <person name="Oguiza J.A."/>
            <person name="Perez G."/>
            <person name="Pisabarro A.G."/>
            <person name="Ramirez L."/>
            <person name="Santoyo F."/>
            <person name="Master E."/>
            <person name="Coutinho P.M."/>
            <person name="Henrissat B."/>
            <person name="Lombard V."/>
            <person name="Magnuson J.K."/>
            <person name="Kuees U."/>
            <person name="Hori C."/>
            <person name="Igarashi K."/>
            <person name="Samejima M."/>
            <person name="Held B.W."/>
            <person name="Barry K.W."/>
            <person name="LaButti K.M."/>
            <person name="Lapidus A."/>
            <person name="Lindquist E.A."/>
            <person name="Lucas S.M."/>
            <person name="Riley R."/>
            <person name="Salamov A.A."/>
            <person name="Hoffmeister D."/>
            <person name="Schwenk D."/>
            <person name="Hadar Y."/>
            <person name="Yarden O."/>
            <person name="de Vries R.P."/>
            <person name="Wiebenga A."/>
            <person name="Stenlid J."/>
            <person name="Eastwood D."/>
            <person name="Grigoriev I.V."/>
            <person name="Berka R.M."/>
            <person name="Blanchette R.A."/>
            <person name="Kersten P."/>
            <person name="Martinez A.T."/>
            <person name="Vicuna R."/>
            <person name="Cullen D."/>
        </authorList>
    </citation>
    <scope>NUCLEOTIDE SEQUENCE [LARGE SCALE GENOMIC DNA]</scope>
    <source>
        <strain evidence="1 2">B</strain>
    </source>
</reference>
<protein>
    <submittedName>
        <fullName evidence="1">Uncharacterized protein</fullName>
    </submittedName>
</protein>
<dbReference type="EMBL" id="KB445813">
    <property type="protein sequence ID" value="EMD32031.1"/>
    <property type="molecule type" value="Genomic_DNA"/>
</dbReference>
<proteinExistence type="predicted"/>
<dbReference type="AlphaFoldDB" id="M2QZN2"/>
<organism evidence="1 2">
    <name type="scientific">Ceriporiopsis subvermispora (strain B)</name>
    <name type="common">White-rot fungus</name>
    <name type="synonym">Gelatoporia subvermispora</name>
    <dbReference type="NCBI Taxonomy" id="914234"/>
    <lineage>
        <taxon>Eukaryota</taxon>
        <taxon>Fungi</taxon>
        <taxon>Dikarya</taxon>
        <taxon>Basidiomycota</taxon>
        <taxon>Agaricomycotina</taxon>
        <taxon>Agaricomycetes</taxon>
        <taxon>Polyporales</taxon>
        <taxon>Gelatoporiaceae</taxon>
        <taxon>Gelatoporia</taxon>
    </lineage>
</organism>
<name>M2QZN2_CERS8</name>
<dbReference type="Proteomes" id="UP000016930">
    <property type="component" value="Unassembled WGS sequence"/>
</dbReference>
<gene>
    <name evidence="1" type="ORF">CERSUDRAFT_99732</name>
</gene>
<dbReference type="HOGENOM" id="CLU_1927339_0_0_1"/>
<sequence>MEFFREVTDKTMADTKGKTLIDREDSTQLLPLKSPQILPRNLVLANALELDVIINTKTTEACQAAVQSRNQGFQARARRERAAVALPARRVMLGPAALKSNIYSPQHSDVYFGRDVTLRGTFIVVPKKGQE</sequence>
<keyword evidence="2" id="KW-1185">Reference proteome</keyword>
<dbReference type="STRING" id="914234.M2QZN2"/>